<feature type="compositionally biased region" description="Basic and acidic residues" evidence="1">
    <location>
        <begin position="597"/>
        <end position="611"/>
    </location>
</feature>
<feature type="chain" id="PRO_5005192484" evidence="3">
    <location>
        <begin position="20"/>
        <end position="966"/>
    </location>
</feature>
<keyword evidence="2" id="KW-0472">Membrane</keyword>
<keyword evidence="2" id="KW-1133">Transmembrane helix</keyword>
<keyword evidence="3" id="KW-0732">Signal</keyword>
<feature type="region of interest" description="Disordered" evidence="1">
    <location>
        <begin position="262"/>
        <end position="298"/>
    </location>
</feature>
<feature type="compositionally biased region" description="Acidic residues" evidence="1">
    <location>
        <begin position="521"/>
        <end position="531"/>
    </location>
</feature>
<feature type="compositionally biased region" description="Basic and acidic residues" evidence="1">
    <location>
        <begin position="557"/>
        <end position="571"/>
    </location>
</feature>
<feature type="region of interest" description="Disordered" evidence="1">
    <location>
        <begin position="517"/>
        <end position="641"/>
    </location>
</feature>
<proteinExistence type="predicted"/>
<gene>
    <name evidence="4" type="ORF">Cvel_11888</name>
</gene>
<feature type="region of interest" description="Disordered" evidence="1">
    <location>
        <begin position="322"/>
        <end position="343"/>
    </location>
</feature>
<feature type="compositionally biased region" description="Acidic residues" evidence="1">
    <location>
        <begin position="88"/>
        <end position="98"/>
    </location>
</feature>
<feature type="region of interest" description="Disordered" evidence="1">
    <location>
        <begin position="88"/>
        <end position="116"/>
    </location>
</feature>
<feature type="compositionally biased region" description="Basic and acidic residues" evidence="1">
    <location>
        <begin position="322"/>
        <end position="331"/>
    </location>
</feature>
<evidence type="ECO:0000256" key="3">
    <source>
        <dbReference type="SAM" id="SignalP"/>
    </source>
</evidence>
<reference evidence="4" key="1">
    <citation type="submission" date="2014-11" db="EMBL/GenBank/DDBJ databases">
        <authorList>
            <person name="Otto D Thomas"/>
            <person name="Naeem Raeece"/>
        </authorList>
    </citation>
    <scope>NUCLEOTIDE SEQUENCE</scope>
</reference>
<sequence length="966" mass="108151">MIRCSVFFILFQLYSLAASRQQKRGEGNQNVPISAYLGGTVGSALFSRSSRSRRRLSPFAPFPETQSPQPLSRLADQVSIEDIQDDISEEEETEDADAESTQQSAPPEAGGYGPVFELLNDLPNVTTQGTVTDNDLRTAVETSLERTGSYLDPLEHLPFVLEEEGGAGEFEEEEEEEEEEETEFRPMTVVPPFNDTTWEKMGEMDVGETPDLAVPAFEFYVEAARADPSRTEPTDGLTLRKEYDALGSELEEIEQALQEVTEEMETEFYGEEGEEDEESGMPFLFSEGGLKSEEDQEEMLKKFDESIARMERRNAYIQEMQKVARGEKDSAEETEDEVSLEEGDLTELERKYGETMRKFFSFRQKVAPGLKLEQEAAARFEEHPWDFGEGMLENLKEDADLHYEDLRRLVPELPSDWSQVGFLELENEFREDGELGRSLEPEERANAMDICKEMQEILGAFAVFASGAATKGPIGEDADGKQRFEFEYGGTVREIWREYEEGRKMRADIKRQKKERLAELMEAEQELDNEAPGEKGKGKKEDDDEEDTSSKKAKKGKEKETGKKKEKKEKEKDEEEDDELAEVFADLEEEMGGDDSTGEKSEKEESDEKSAGSKGLFLSSFSKEKGTKEKKEKEQWEDEHRLPPARLYAGLLTPGFEAYAEKVENRDLQLREDARFHTVDEEVDALILELEEKEKKETAGKIKAKESGIKKPRSASREERVARKEAAYDILEVIGKRKRNEGPFGNLFGARGFGLIPCRERRAAFGRSIDDSLGTSPPRDPVALGEIPSGLATQAIRGALGWSAVLSRLFSSIFVPGDSAHWRKVLAFMGGFLALPFISEKLVPPAMTFAAILAAGFMSSRGAPPPRRVYAGGRMRPQTDPPSPFTIFSTLLVVGLAALSGILFSSAFRLFNRSPIPISPRQITALSVVTSLIVAAGLFKTYQPKQQELDFDDSPGIDAVPATGRR</sequence>
<feature type="compositionally biased region" description="Acidic residues" evidence="1">
    <location>
        <begin position="166"/>
        <end position="182"/>
    </location>
</feature>
<feature type="transmembrane region" description="Helical" evidence="2">
    <location>
        <begin position="846"/>
        <end position="864"/>
    </location>
</feature>
<feature type="compositionally biased region" description="Basic and acidic residues" evidence="1">
    <location>
        <begin position="532"/>
        <end position="541"/>
    </location>
</feature>
<feature type="signal peptide" evidence="3">
    <location>
        <begin position="1"/>
        <end position="19"/>
    </location>
</feature>
<accession>A0A0G4I8M0</accession>
<dbReference type="VEuPathDB" id="CryptoDB:Cvel_11888"/>
<feature type="region of interest" description="Disordered" evidence="1">
    <location>
        <begin position="166"/>
        <end position="192"/>
    </location>
</feature>
<dbReference type="EMBL" id="CDMZ01005639">
    <property type="protein sequence ID" value="CEM53355.1"/>
    <property type="molecule type" value="Genomic_DNA"/>
</dbReference>
<name>A0A0G4I8M0_9ALVE</name>
<feature type="compositionally biased region" description="Acidic residues" evidence="1">
    <location>
        <begin position="572"/>
        <end position="593"/>
    </location>
</feature>
<feature type="compositionally biased region" description="Basic and acidic residues" evidence="1">
    <location>
        <begin position="622"/>
        <end position="641"/>
    </location>
</feature>
<evidence type="ECO:0000256" key="2">
    <source>
        <dbReference type="SAM" id="Phobius"/>
    </source>
</evidence>
<feature type="region of interest" description="Disordered" evidence="1">
    <location>
        <begin position="56"/>
        <end position="76"/>
    </location>
</feature>
<keyword evidence="2" id="KW-0812">Transmembrane</keyword>
<dbReference type="AlphaFoldDB" id="A0A0G4I8M0"/>
<protein>
    <submittedName>
        <fullName evidence="4">Uncharacterized protein</fullName>
    </submittedName>
</protein>
<feature type="compositionally biased region" description="Acidic residues" evidence="1">
    <location>
        <begin position="262"/>
        <end position="279"/>
    </location>
</feature>
<feature type="compositionally biased region" description="Acidic residues" evidence="1">
    <location>
        <begin position="332"/>
        <end position="343"/>
    </location>
</feature>
<evidence type="ECO:0000313" key="4">
    <source>
        <dbReference type="EMBL" id="CEM53355.1"/>
    </source>
</evidence>
<organism evidence="4">
    <name type="scientific">Chromera velia CCMP2878</name>
    <dbReference type="NCBI Taxonomy" id="1169474"/>
    <lineage>
        <taxon>Eukaryota</taxon>
        <taxon>Sar</taxon>
        <taxon>Alveolata</taxon>
        <taxon>Colpodellida</taxon>
        <taxon>Chromeraceae</taxon>
        <taxon>Chromera</taxon>
    </lineage>
</organism>
<feature type="transmembrane region" description="Helical" evidence="2">
    <location>
        <begin position="884"/>
        <end position="911"/>
    </location>
</feature>
<evidence type="ECO:0000256" key="1">
    <source>
        <dbReference type="SAM" id="MobiDB-lite"/>
    </source>
</evidence>
<feature type="transmembrane region" description="Helical" evidence="2">
    <location>
        <begin position="923"/>
        <end position="942"/>
    </location>
</feature>